<evidence type="ECO:0000313" key="1">
    <source>
        <dbReference type="EMBL" id="KRX95252.1"/>
    </source>
</evidence>
<sequence length="182" mass="20453">MLTSAKLSFRSCTDKKRPTLLLLSTTRLSFCDLCSVDDRYNGKRGRRQWVASTCFFRSPTAPMSITRQRQLRNRMTFNIKILRSLSGKAEVEPETFANYKSHRLLIFKAPFCHSLANKLLLTDANACANEVSAVAPATAAAAAAAAGCAAINCDERTWKRNGQPRMLLLMLMCSRKENRREE</sequence>
<evidence type="ECO:0000313" key="2">
    <source>
        <dbReference type="Proteomes" id="UP000054815"/>
    </source>
</evidence>
<accession>A0A0V0Y479</accession>
<reference evidence="1 2" key="1">
    <citation type="submission" date="2015-01" db="EMBL/GenBank/DDBJ databases">
        <title>Evolution of Trichinella species and genotypes.</title>
        <authorList>
            <person name="Korhonen P.K."/>
            <person name="Edoardo P."/>
            <person name="Giuseppe L.R."/>
            <person name="Gasser R.B."/>
        </authorList>
    </citation>
    <scope>NUCLEOTIDE SEQUENCE [LARGE SCALE GENOMIC DNA]</scope>
    <source>
        <strain evidence="1">ISS141</strain>
    </source>
</reference>
<gene>
    <name evidence="1" type="ORF">T4E_2613</name>
</gene>
<name>A0A0V0Y479_TRIPS</name>
<protein>
    <submittedName>
        <fullName evidence="1">Uncharacterized protein</fullName>
    </submittedName>
</protein>
<proteinExistence type="predicted"/>
<dbReference type="EMBL" id="JYDU01000059">
    <property type="protein sequence ID" value="KRX95252.1"/>
    <property type="molecule type" value="Genomic_DNA"/>
</dbReference>
<dbReference type="AlphaFoldDB" id="A0A0V0Y479"/>
<organism evidence="1 2">
    <name type="scientific">Trichinella pseudospiralis</name>
    <name type="common">Parasitic roundworm</name>
    <dbReference type="NCBI Taxonomy" id="6337"/>
    <lineage>
        <taxon>Eukaryota</taxon>
        <taxon>Metazoa</taxon>
        <taxon>Ecdysozoa</taxon>
        <taxon>Nematoda</taxon>
        <taxon>Enoplea</taxon>
        <taxon>Dorylaimia</taxon>
        <taxon>Trichinellida</taxon>
        <taxon>Trichinellidae</taxon>
        <taxon>Trichinella</taxon>
    </lineage>
</organism>
<dbReference type="Proteomes" id="UP000054815">
    <property type="component" value="Unassembled WGS sequence"/>
</dbReference>
<comment type="caution">
    <text evidence="1">The sequence shown here is derived from an EMBL/GenBank/DDBJ whole genome shotgun (WGS) entry which is preliminary data.</text>
</comment>